<keyword evidence="1" id="KW-0472">Membrane</keyword>
<comment type="caution">
    <text evidence="2">The sequence shown here is derived from an EMBL/GenBank/DDBJ whole genome shotgun (WGS) entry which is preliminary data.</text>
</comment>
<accession>A0A2W5D665</accession>
<dbReference type="EMBL" id="QFOD01000032">
    <property type="protein sequence ID" value="PZP27301.1"/>
    <property type="molecule type" value="Genomic_DNA"/>
</dbReference>
<evidence type="ECO:0000313" key="3">
    <source>
        <dbReference type="Proteomes" id="UP000249633"/>
    </source>
</evidence>
<reference evidence="2 3" key="1">
    <citation type="submission" date="2017-08" db="EMBL/GenBank/DDBJ databases">
        <title>Infants hospitalized years apart are colonized by the same room-sourced microbial strains.</title>
        <authorList>
            <person name="Brooks B."/>
            <person name="Olm M.R."/>
            <person name="Firek B.A."/>
            <person name="Baker R."/>
            <person name="Thomas B.C."/>
            <person name="Morowitz M.J."/>
            <person name="Banfield J.F."/>
        </authorList>
    </citation>
    <scope>NUCLEOTIDE SEQUENCE [LARGE SCALE GENOMIC DNA]</scope>
    <source>
        <strain evidence="2">S2_012_000_R2_81</strain>
    </source>
</reference>
<feature type="transmembrane region" description="Helical" evidence="1">
    <location>
        <begin position="12"/>
        <end position="33"/>
    </location>
</feature>
<protein>
    <recommendedName>
        <fullName evidence="4">Type II secretion system protein GspC N-terminal domain-containing protein</fullName>
    </recommendedName>
</protein>
<proteinExistence type="predicted"/>
<keyword evidence="1" id="KW-1133">Transmembrane helix</keyword>
<dbReference type="AlphaFoldDB" id="A0A2W5D665"/>
<dbReference type="Proteomes" id="UP000249633">
    <property type="component" value="Unassembled WGS sequence"/>
</dbReference>
<sequence>MKFLLIHASIRQLVVGVLAVLVVAFLMILLLPADLPTLKGAKVQDLPWTLPGATSIESDAAVSVISQRHLWGAPAAVPGQSVFVPPPVEKPLTPPDWRIRGVYAVGNEYAALLLVPGQPVKVLAVGDALPGGAKIVAISPYQLTIQLGRQRLHLSTYEE</sequence>
<evidence type="ECO:0000256" key="1">
    <source>
        <dbReference type="SAM" id="Phobius"/>
    </source>
</evidence>
<evidence type="ECO:0008006" key="4">
    <source>
        <dbReference type="Google" id="ProtNLM"/>
    </source>
</evidence>
<organism evidence="2 3">
    <name type="scientific">Roseateles depolymerans</name>
    <dbReference type="NCBI Taxonomy" id="76731"/>
    <lineage>
        <taxon>Bacteria</taxon>
        <taxon>Pseudomonadati</taxon>
        <taxon>Pseudomonadota</taxon>
        <taxon>Betaproteobacteria</taxon>
        <taxon>Burkholderiales</taxon>
        <taxon>Sphaerotilaceae</taxon>
        <taxon>Roseateles</taxon>
    </lineage>
</organism>
<keyword evidence="1" id="KW-0812">Transmembrane</keyword>
<gene>
    <name evidence="2" type="ORF">DI603_22300</name>
</gene>
<evidence type="ECO:0000313" key="2">
    <source>
        <dbReference type="EMBL" id="PZP27301.1"/>
    </source>
</evidence>
<name>A0A2W5D665_9BURK</name>